<dbReference type="Pfam" id="PF24883">
    <property type="entry name" value="NPHP3_N"/>
    <property type="match status" value="1"/>
</dbReference>
<organism evidence="5 6">
    <name type="scientific">Pyrrhoderma noxium</name>
    <dbReference type="NCBI Taxonomy" id="2282107"/>
    <lineage>
        <taxon>Eukaryota</taxon>
        <taxon>Fungi</taxon>
        <taxon>Dikarya</taxon>
        <taxon>Basidiomycota</taxon>
        <taxon>Agaricomycotina</taxon>
        <taxon>Agaricomycetes</taxon>
        <taxon>Hymenochaetales</taxon>
        <taxon>Hymenochaetaceae</taxon>
        <taxon>Pyrrhoderma</taxon>
    </lineage>
</organism>
<dbReference type="SUPFAM" id="SSF50978">
    <property type="entry name" value="WD40 repeat-like"/>
    <property type="match status" value="1"/>
</dbReference>
<dbReference type="SUPFAM" id="SSF52540">
    <property type="entry name" value="P-loop containing nucleoside triphosphate hydrolases"/>
    <property type="match status" value="1"/>
</dbReference>
<keyword evidence="2" id="KW-0677">Repeat</keyword>
<dbReference type="InParanoid" id="A0A286USW9"/>
<dbReference type="PROSITE" id="PS50294">
    <property type="entry name" value="WD_REPEATS_REGION"/>
    <property type="match status" value="2"/>
</dbReference>
<dbReference type="PRINTS" id="PR00320">
    <property type="entry name" value="GPROTEINBRPT"/>
</dbReference>
<evidence type="ECO:0000313" key="6">
    <source>
        <dbReference type="Proteomes" id="UP000217199"/>
    </source>
</evidence>
<feature type="domain" description="Nephrocystin 3-like N-terminal" evidence="4">
    <location>
        <begin position="141"/>
        <end position="296"/>
    </location>
</feature>
<dbReference type="Pfam" id="PF00400">
    <property type="entry name" value="WD40"/>
    <property type="match status" value="3"/>
</dbReference>
<accession>A0A286USW9</accession>
<gene>
    <name evidence="5" type="ORF">PNOK_0261600</name>
</gene>
<dbReference type="Proteomes" id="UP000217199">
    <property type="component" value="Unassembled WGS sequence"/>
</dbReference>
<dbReference type="InterPro" id="IPR015943">
    <property type="entry name" value="WD40/YVTN_repeat-like_dom_sf"/>
</dbReference>
<feature type="repeat" description="WD" evidence="3">
    <location>
        <begin position="546"/>
        <end position="574"/>
    </location>
</feature>
<dbReference type="AlphaFoldDB" id="A0A286USW9"/>
<evidence type="ECO:0000313" key="5">
    <source>
        <dbReference type="EMBL" id="PAV22659.1"/>
    </source>
</evidence>
<dbReference type="InterPro" id="IPR056884">
    <property type="entry name" value="NPHP3-like_N"/>
</dbReference>
<proteinExistence type="predicted"/>
<dbReference type="SMART" id="SM00320">
    <property type="entry name" value="WD40"/>
    <property type="match status" value="3"/>
</dbReference>
<feature type="repeat" description="WD" evidence="3">
    <location>
        <begin position="619"/>
        <end position="660"/>
    </location>
</feature>
<keyword evidence="6" id="KW-1185">Reference proteome</keyword>
<sequence length="790" mass="88201">MHTDVTIQVAKTLFETVQNDITVDSEVVDLIVNMTDTVDCIVDVPDLPTRAMSIVEQVLRQITNCCTFVREHIGLGFSGRMNLLGSYEDMANHMDVLNKLKKQLYPPTSSNGKLSSEEVDLSGLLNLGSPLAQEVKYPSNTCHNLIARVTKLLLSTSHRSITWLWGPSGCGKSTISFTLLEYFNSISRLAAYIHLDHGSESPFPIIGSIAYKLAAFDPEFRRVVTGFLEQRHEQLSFETQFKKYLLGPLREGACSTAVSIVFIIDGLDESKNCEEFLQLLSSGIFSQLPQNFRFLIINGSITSSLFFNDSIYKIQLYENNDDTPITATTSSPQVSTPSSKSEPVPARVFEPELLFDYFVVKKNIKFERKTFILCENLVARYLMFMNTQMESIILPQNSSVLSVWNNPDALKELAETVPPSLRLVCSSWSSALKNSTFSVRVLNMLSQFVYNKLLIWVEIMSLIGKYDEIEPALMHVTNWILDNDIELTDFLLDARDLVTKYQTSISQSAYQIYLCMLYLERGQSSIADHYRSNAVSDIRIERFEESSDGERVVSGSGDGTIRIWDSITGNLVAGPFEGHINPVISVAFSPDGKRVVSRSSDWTIKIRDTATGKLVARPFGGHTDWVHSVSFSPDGKRVASGSKDRTIRIWEAANENCIACSFDGHTNFSRFAAYKSEATSVTSGLNVETAEIRSNLSNDAVLRDCLPQESLQTRSGSSSTCGTDTTVCDSHNNPEVAWSLEDDGWIKGELGEYLLWIPEDLRRYICKPGDGAFATQKKLGYCLKVNIHGK</sequence>
<evidence type="ECO:0000256" key="2">
    <source>
        <dbReference type="ARBA" id="ARBA00022737"/>
    </source>
</evidence>
<dbReference type="InterPro" id="IPR036322">
    <property type="entry name" value="WD40_repeat_dom_sf"/>
</dbReference>
<dbReference type="EMBL" id="NBII01000002">
    <property type="protein sequence ID" value="PAV22659.1"/>
    <property type="molecule type" value="Genomic_DNA"/>
</dbReference>
<dbReference type="InterPro" id="IPR001680">
    <property type="entry name" value="WD40_rpt"/>
</dbReference>
<dbReference type="PROSITE" id="PS50082">
    <property type="entry name" value="WD_REPEATS_2"/>
    <property type="match status" value="3"/>
</dbReference>
<evidence type="ECO:0000256" key="1">
    <source>
        <dbReference type="ARBA" id="ARBA00022574"/>
    </source>
</evidence>
<dbReference type="OrthoDB" id="6262491at2759"/>
<dbReference type="Gene3D" id="3.40.50.300">
    <property type="entry name" value="P-loop containing nucleotide triphosphate hydrolases"/>
    <property type="match status" value="1"/>
</dbReference>
<dbReference type="PANTHER" id="PTHR19848:SF8">
    <property type="entry name" value="F-BOX AND WD REPEAT DOMAIN CONTAINING 7"/>
    <property type="match status" value="1"/>
</dbReference>
<dbReference type="Gene3D" id="2.130.10.10">
    <property type="entry name" value="YVTN repeat-like/Quinoprotein amine dehydrogenase"/>
    <property type="match status" value="1"/>
</dbReference>
<dbReference type="STRING" id="2282107.A0A286USW9"/>
<dbReference type="PANTHER" id="PTHR19848">
    <property type="entry name" value="WD40 REPEAT PROTEIN"/>
    <property type="match status" value="1"/>
</dbReference>
<evidence type="ECO:0000259" key="4">
    <source>
        <dbReference type="Pfam" id="PF24883"/>
    </source>
</evidence>
<dbReference type="InterPro" id="IPR020472">
    <property type="entry name" value="WD40_PAC1"/>
</dbReference>
<dbReference type="InterPro" id="IPR027417">
    <property type="entry name" value="P-loop_NTPase"/>
</dbReference>
<protein>
    <submittedName>
        <fullName evidence="5">WD40 domain containing protein</fullName>
    </submittedName>
</protein>
<name>A0A286USW9_9AGAM</name>
<keyword evidence="1 3" id="KW-0853">WD repeat</keyword>
<comment type="caution">
    <text evidence="5">The sequence shown here is derived from an EMBL/GenBank/DDBJ whole genome shotgun (WGS) entry which is preliminary data.</text>
</comment>
<feature type="repeat" description="WD" evidence="3">
    <location>
        <begin position="576"/>
        <end position="617"/>
    </location>
</feature>
<evidence type="ECO:0000256" key="3">
    <source>
        <dbReference type="PROSITE-ProRule" id="PRU00221"/>
    </source>
</evidence>
<reference evidence="5 6" key="1">
    <citation type="journal article" date="2017" name="Mol. Ecol.">
        <title>Comparative and population genomic landscape of Phellinus noxius: A hypervariable fungus causing root rot in trees.</title>
        <authorList>
            <person name="Chung C.L."/>
            <person name="Lee T.J."/>
            <person name="Akiba M."/>
            <person name="Lee H.H."/>
            <person name="Kuo T.H."/>
            <person name="Liu D."/>
            <person name="Ke H.M."/>
            <person name="Yokoi T."/>
            <person name="Roa M.B."/>
            <person name="Lu M.J."/>
            <person name="Chang Y.Y."/>
            <person name="Ann P.J."/>
            <person name="Tsai J.N."/>
            <person name="Chen C.Y."/>
            <person name="Tzean S.S."/>
            <person name="Ota Y."/>
            <person name="Hattori T."/>
            <person name="Sahashi N."/>
            <person name="Liou R.F."/>
            <person name="Kikuchi T."/>
            <person name="Tsai I.J."/>
        </authorList>
    </citation>
    <scope>NUCLEOTIDE SEQUENCE [LARGE SCALE GENOMIC DNA]</scope>
    <source>
        <strain evidence="5 6">FFPRI411160</strain>
    </source>
</reference>